<dbReference type="InterPro" id="IPR003439">
    <property type="entry name" value="ABC_transporter-like_ATP-bd"/>
</dbReference>
<dbReference type="Pfam" id="PF00005">
    <property type="entry name" value="ABC_tran"/>
    <property type="match status" value="1"/>
</dbReference>
<dbReference type="Proteomes" id="UP001589610">
    <property type="component" value="Unassembled WGS sequence"/>
</dbReference>
<dbReference type="InterPro" id="IPR003593">
    <property type="entry name" value="AAA+_ATPase"/>
</dbReference>
<gene>
    <name evidence="5" type="ORF">ACFFRH_43630</name>
</gene>
<dbReference type="PROSITE" id="PS50893">
    <property type="entry name" value="ABC_TRANSPORTER_2"/>
    <property type="match status" value="1"/>
</dbReference>
<dbReference type="InterPro" id="IPR017911">
    <property type="entry name" value="MacB-like_ATP-bd"/>
</dbReference>
<reference evidence="5 6" key="1">
    <citation type="submission" date="2024-09" db="EMBL/GenBank/DDBJ databases">
        <authorList>
            <person name="Sun Q."/>
            <person name="Mori K."/>
        </authorList>
    </citation>
    <scope>NUCLEOTIDE SEQUENCE [LARGE SCALE GENOMIC DNA]</scope>
    <source>
        <strain evidence="5 6">JCM 3028</strain>
    </source>
</reference>
<keyword evidence="6" id="KW-1185">Reference proteome</keyword>
<protein>
    <submittedName>
        <fullName evidence="5">ABC transporter ATP-binding protein</fullName>
    </submittedName>
</protein>
<evidence type="ECO:0000256" key="3">
    <source>
        <dbReference type="ARBA" id="ARBA00022840"/>
    </source>
</evidence>
<feature type="domain" description="ABC transporter" evidence="4">
    <location>
        <begin position="17"/>
        <end position="254"/>
    </location>
</feature>
<accession>A0ABV5TTE2</accession>
<dbReference type="InterPro" id="IPR017871">
    <property type="entry name" value="ABC_transporter-like_CS"/>
</dbReference>
<comment type="caution">
    <text evidence="5">The sequence shown here is derived from an EMBL/GenBank/DDBJ whole genome shotgun (WGS) entry which is preliminary data.</text>
</comment>
<evidence type="ECO:0000256" key="1">
    <source>
        <dbReference type="ARBA" id="ARBA00022448"/>
    </source>
</evidence>
<evidence type="ECO:0000313" key="5">
    <source>
        <dbReference type="EMBL" id="MFB9682400.1"/>
    </source>
</evidence>
<proteinExistence type="predicted"/>
<dbReference type="InterPro" id="IPR027417">
    <property type="entry name" value="P-loop_NTPase"/>
</dbReference>
<dbReference type="EMBL" id="JBHMBS010000062">
    <property type="protein sequence ID" value="MFB9682400.1"/>
    <property type="molecule type" value="Genomic_DNA"/>
</dbReference>
<organism evidence="5 6">
    <name type="scientific">Streptosporangium vulgare</name>
    <dbReference type="NCBI Taxonomy" id="46190"/>
    <lineage>
        <taxon>Bacteria</taxon>
        <taxon>Bacillati</taxon>
        <taxon>Actinomycetota</taxon>
        <taxon>Actinomycetes</taxon>
        <taxon>Streptosporangiales</taxon>
        <taxon>Streptosporangiaceae</taxon>
        <taxon>Streptosporangium</taxon>
    </lineage>
</organism>
<dbReference type="PANTHER" id="PTHR24220:SF685">
    <property type="entry name" value="ABC TRANSPORTER RELATED"/>
    <property type="match status" value="1"/>
</dbReference>
<sequence>MDTERTNTEGKGVDEIVRLDSVRKTYRSGTSAVVALGGVTIGCPRGSLTAIIGPSGSGKSTLLQCAAGLDRPTSGTVLLGGEELNGLDEAALLKLRRDRIGFIFQTFNLLPALDVEENVTLPLTLAGRTADPSLLVDVMRRVGLVDYMRHRPFELSAGQRQRVAVARALVTRREVIFADEPTGGLDARATDEVLGLLQEAVRESGQTVLMASHDPLVASYADRVVFLSGGRVVDELNLPVDRAVIQRMTHLGIWDRPPGTDGGNPS</sequence>
<dbReference type="Gene3D" id="3.40.50.300">
    <property type="entry name" value="P-loop containing nucleotide triphosphate hydrolases"/>
    <property type="match status" value="1"/>
</dbReference>
<dbReference type="GO" id="GO:0005524">
    <property type="term" value="F:ATP binding"/>
    <property type="evidence" value="ECO:0007669"/>
    <property type="project" value="UniProtKB-KW"/>
</dbReference>
<dbReference type="PANTHER" id="PTHR24220">
    <property type="entry name" value="IMPORT ATP-BINDING PROTEIN"/>
    <property type="match status" value="1"/>
</dbReference>
<dbReference type="InterPro" id="IPR015854">
    <property type="entry name" value="ABC_transpr_LolD-like"/>
</dbReference>
<keyword evidence="2" id="KW-0547">Nucleotide-binding</keyword>
<dbReference type="CDD" id="cd03255">
    <property type="entry name" value="ABC_MJ0796_LolCDE_FtsE"/>
    <property type="match status" value="1"/>
</dbReference>
<dbReference type="PROSITE" id="PS00211">
    <property type="entry name" value="ABC_TRANSPORTER_1"/>
    <property type="match status" value="1"/>
</dbReference>
<keyword evidence="1" id="KW-0813">Transport</keyword>
<evidence type="ECO:0000256" key="2">
    <source>
        <dbReference type="ARBA" id="ARBA00022741"/>
    </source>
</evidence>
<evidence type="ECO:0000313" key="6">
    <source>
        <dbReference type="Proteomes" id="UP001589610"/>
    </source>
</evidence>
<evidence type="ECO:0000259" key="4">
    <source>
        <dbReference type="PROSITE" id="PS50893"/>
    </source>
</evidence>
<keyword evidence="3 5" id="KW-0067">ATP-binding</keyword>
<dbReference type="RefSeq" id="WP_344745718.1">
    <property type="nucleotide sequence ID" value="NZ_BAAAWW010000074.1"/>
</dbReference>
<dbReference type="SUPFAM" id="SSF52540">
    <property type="entry name" value="P-loop containing nucleoside triphosphate hydrolases"/>
    <property type="match status" value="1"/>
</dbReference>
<name>A0ABV5TTE2_9ACTN</name>
<dbReference type="SMART" id="SM00382">
    <property type="entry name" value="AAA"/>
    <property type="match status" value="1"/>
</dbReference>